<organism evidence="1 2">
    <name type="scientific">Chryseobacterium paridis</name>
    <dbReference type="NCBI Taxonomy" id="2800328"/>
    <lineage>
        <taxon>Bacteria</taxon>
        <taxon>Pseudomonadati</taxon>
        <taxon>Bacteroidota</taxon>
        <taxon>Flavobacteriia</taxon>
        <taxon>Flavobacteriales</taxon>
        <taxon>Weeksellaceae</taxon>
        <taxon>Chryseobacterium group</taxon>
        <taxon>Chryseobacterium</taxon>
    </lineage>
</organism>
<evidence type="ECO:0000313" key="2">
    <source>
        <dbReference type="Proteomes" id="UP000628669"/>
    </source>
</evidence>
<reference evidence="2" key="1">
    <citation type="submission" date="2021-01" db="EMBL/GenBank/DDBJ databases">
        <title>Genome public.</title>
        <authorList>
            <person name="Liu C."/>
            <person name="Sun Q."/>
        </authorList>
    </citation>
    <scope>NUCLEOTIDE SEQUENCE [LARGE SCALE GENOMIC DNA]</scope>
    <source>
        <strain evidence="2">YIM B02567</strain>
    </source>
</reference>
<dbReference type="RefSeq" id="WP_200244124.1">
    <property type="nucleotide sequence ID" value="NZ_JAENHK010000005.1"/>
</dbReference>
<comment type="caution">
    <text evidence="1">The sequence shown here is derived from an EMBL/GenBank/DDBJ whole genome shotgun (WGS) entry which is preliminary data.</text>
</comment>
<gene>
    <name evidence="1" type="ORF">JHL15_05805</name>
</gene>
<evidence type="ECO:0000313" key="1">
    <source>
        <dbReference type="EMBL" id="MBK1895270.1"/>
    </source>
</evidence>
<proteinExistence type="predicted"/>
<dbReference type="PROSITE" id="PS51257">
    <property type="entry name" value="PROKAR_LIPOPROTEIN"/>
    <property type="match status" value="1"/>
</dbReference>
<protein>
    <submittedName>
        <fullName evidence="1">Uncharacterized protein</fullName>
    </submittedName>
</protein>
<dbReference type="Proteomes" id="UP000628669">
    <property type="component" value="Unassembled WGS sequence"/>
</dbReference>
<keyword evidence="2" id="KW-1185">Reference proteome</keyword>
<accession>A0ABS1FS62</accession>
<dbReference type="EMBL" id="JAENHK010000005">
    <property type="protein sequence ID" value="MBK1895270.1"/>
    <property type="molecule type" value="Genomic_DNA"/>
</dbReference>
<name>A0ABS1FS62_9FLAO</name>
<sequence length="152" mass="18095">MKITVILAFVFFLFTSCEEKKNNMDLNDNLYNVLIDYQKKNPFKETPENSIYVYEVYFYQDSTLSVSLSPIGINLEEKNLYGIYRDESLKATYIIDKDRIGKNFVKKYFQKDLEKFTQKDFVINDAMYPEYIYKIKGKNLVLKDSIRGNVHR</sequence>